<organism evidence="4 5">
    <name type="scientific">Halobacillus trueperi</name>
    <dbReference type="NCBI Taxonomy" id="156205"/>
    <lineage>
        <taxon>Bacteria</taxon>
        <taxon>Bacillati</taxon>
        <taxon>Bacillota</taxon>
        <taxon>Bacilli</taxon>
        <taxon>Bacillales</taxon>
        <taxon>Bacillaceae</taxon>
        <taxon>Halobacillus</taxon>
    </lineage>
</organism>
<dbReference type="RefSeq" id="WP_115894833.1">
    <property type="nucleotide sequence ID" value="NZ_QTLC01000063.1"/>
</dbReference>
<dbReference type="NCBIfam" id="TIGR01446">
    <property type="entry name" value="DnaD_dom"/>
    <property type="match status" value="1"/>
</dbReference>
<evidence type="ECO:0000313" key="4">
    <source>
        <dbReference type="EMBL" id="RDY69100.1"/>
    </source>
</evidence>
<dbReference type="Pfam" id="PF07261">
    <property type="entry name" value="DnaB_2"/>
    <property type="match status" value="1"/>
</dbReference>
<comment type="similarity">
    <text evidence="1">Belongs to the DnaB/DnaD family.</text>
</comment>
<accession>A0A3D8VI73</accession>
<feature type="domain" description="DnaB/C C-terminal" evidence="3">
    <location>
        <begin position="165"/>
        <end position="234"/>
    </location>
</feature>
<feature type="compositionally biased region" description="Polar residues" evidence="2">
    <location>
        <begin position="114"/>
        <end position="130"/>
    </location>
</feature>
<gene>
    <name evidence="4" type="ORF">DXT76_16725</name>
</gene>
<comment type="caution">
    <text evidence="4">The sequence shown here is derived from an EMBL/GenBank/DDBJ whole genome shotgun (WGS) entry which is preliminary data.</text>
</comment>
<sequence>MQGWLKLHRKILHSEIFENEKMLKIFIYCLTKSSHKNTESRVGRQKVELEPGQFIFGRKKAASDLNMNESTVRDYLKILKEDGVISIHSTNKYSVITVDNWAIYQSNDEECDNKTTPDTQQKNNTLPSEGQQKDTYKNERELKEVKNVKEFITTTTSEAMNSEAVQFYQNNIGVLRPHISNEIAGWIAELGGELTIEAMKRSLERNKISWGYVKSILQSWLNKGIRTIEQAEAEEVEHRDRILHKRQFSKVPSSQEVIPEWFKNRNEQKQSENKKPTIEDTALTIELGIKLKRSRENILEAIHNRYDLSEGDLQAIREGKGSAKEILLNKTNLKVVGDS</sequence>
<dbReference type="InterPro" id="IPR053162">
    <property type="entry name" value="DnaD"/>
</dbReference>
<name>A0A3D8VI73_9BACI</name>
<evidence type="ECO:0000256" key="1">
    <source>
        <dbReference type="ARBA" id="ARBA00093462"/>
    </source>
</evidence>
<dbReference type="SUPFAM" id="SSF158499">
    <property type="entry name" value="DnaD domain-like"/>
    <property type="match status" value="1"/>
</dbReference>
<dbReference type="InterPro" id="IPR006343">
    <property type="entry name" value="DnaB/C_C"/>
</dbReference>
<dbReference type="PANTHER" id="PTHR37293:SF5">
    <property type="entry name" value="DNA REPLICATION PROTEIN"/>
    <property type="match status" value="1"/>
</dbReference>
<evidence type="ECO:0000313" key="5">
    <source>
        <dbReference type="Proteomes" id="UP000257032"/>
    </source>
</evidence>
<protein>
    <submittedName>
        <fullName evidence="4">DnaD domain protein</fullName>
    </submittedName>
</protein>
<proteinExistence type="inferred from homology"/>
<evidence type="ECO:0000259" key="3">
    <source>
        <dbReference type="Pfam" id="PF07261"/>
    </source>
</evidence>
<dbReference type="PANTHER" id="PTHR37293">
    <property type="entry name" value="PHAGE REPLICATION PROTEIN-RELATED"/>
    <property type="match status" value="1"/>
</dbReference>
<dbReference type="EMBL" id="QTLC01000063">
    <property type="protein sequence ID" value="RDY69100.1"/>
    <property type="molecule type" value="Genomic_DNA"/>
</dbReference>
<dbReference type="AlphaFoldDB" id="A0A3D8VI73"/>
<dbReference type="InterPro" id="IPR034829">
    <property type="entry name" value="DnaD-like_sf"/>
</dbReference>
<feature type="region of interest" description="Disordered" evidence="2">
    <location>
        <begin position="109"/>
        <end position="136"/>
    </location>
</feature>
<evidence type="ECO:0000256" key="2">
    <source>
        <dbReference type="SAM" id="MobiDB-lite"/>
    </source>
</evidence>
<dbReference type="Gene3D" id="1.10.10.630">
    <property type="entry name" value="DnaD domain-like"/>
    <property type="match status" value="1"/>
</dbReference>
<reference evidence="4 5" key="1">
    <citation type="submission" date="2018-08" db="EMBL/GenBank/DDBJ databases">
        <title>Genome sequence of strict halophilic Halobacillus trueperi SS1 isolated from Lunsu, a salty water body of North West Himalayas.</title>
        <authorList>
            <person name="Gupta S."/>
            <person name="Sharma P."/>
            <person name="Dev K."/>
            <person name="Baumler D."/>
            <person name="Sourirajan A."/>
        </authorList>
    </citation>
    <scope>NUCLEOTIDE SEQUENCE [LARGE SCALE GENOMIC DNA]</scope>
    <source>
        <strain evidence="4 5">SS1</strain>
    </source>
</reference>
<dbReference type="Proteomes" id="UP000257032">
    <property type="component" value="Unassembled WGS sequence"/>
</dbReference>